<dbReference type="Proteomes" id="UP001210339">
    <property type="component" value="Chromosome"/>
</dbReference>
<dbReference type="RefSeq" id="WP_271192121.1">
    <property type="nucleotide sequence ID" value="NZ_CP115667.1"/>
</dbReference>
<dbReference type="NCBIfam" id="TIGR00478">
    <property type="entry name" value="tly"/>
    <property type="match status" value="1"/>
</dbReference>
<dbReference type="SMART" id="SM00363">
    <property type="entry name" value="S4"/>
    <property type="match status" value="1"/>
</dbReference>
<gene>
    <name evidence="5" type="ORF">O6R05_03355</name>
</gene>
<dbReference type="InterPro" id="IPR002877">
    <property type="entry name" value="RNA_MeTrfase_FtsJ_dom"/>
</dbReference>
<dbReference type="InterPro" id="IPR047048">
    <property type="entry name" value="TlyA"/>
</dbReference>
<dbReference type="Gene3D" id="3.10.290.10">
    <property type="entry name" value="RNA-binding S4 domain"/>
    <property type="match status" value="1"/>
</dbReference>
<dbReference type="GO" id="GO:0032259">
    <property type="term" value="P:methylation"/>
    <property type="evidence" value="ECO:0007669"/>
    <property type="project" value="UniProtKB-KW"/>
</dbReference>
<dbReference type="PIRSF" id="PIRSF005578">
    <property type="entry name" value="TlyA"/>
    <property type="match status" value="1"/>
</dbReference>
<keyword evidence="5" id="KW-0808">Transferase</keyword>
<comment type="similarity">
    <text evidence="2">Belongs to the TlyA family.</text>
</comment>
<dbReference type="InterPro" id="IPR002942">
    <property type="entry name" value="S4_RNA-bd"/>
</dbReference>
<keyword evidence="6" id="KW-1185">Reference proteome</keyword>
<name>A0ABY7QW49_9FIRM</name>
<dbReference type="PANTHER" id="PTHR32319">
    <property type="entry name" value="BACTERIAL HEMOLYSIN-LIKE PROTEIN"/>
    <property type="match status" value="1"/>
</dbReference>
<dbReference type="Pfam" id="PF01479">
    <property type="entry name" value="S4"/>
    <property type="match status" value="1"/>
</dbReference>
<sequence length="258" mass="28428">MKERADVLLFKNGDVDSREKAKRLIMSGEVFIGTQRVEKPGELVDVDAELYIKSKGLKYVSRGGFKLEGALASFPIVLKDAIAADVGSSTGGFTDCMLQNGAAKVYAIDVGTNQLDYKLRVDPRVVVMEQTNFRTFETASIEQVDFLATDVSFISLEHILPNAYKLLKNGAAMVALIKPQFEAGRDKVGKKGIVRDEKVHKDVVEKIVNFSSNLGFSIQGLTTSPITGTKGNREFLIYLEKSDKLSHYDDIDQIIKGV</sequence>
<accession>A0ABY7QW49</accession>
<dbReference type="SUPFAM" id="SSF55174">
    <property type="entry name" value="Alpha-L RNA-binding motif"/>
    <property type="match status" value="1"/>
</dbReference>
<dbReference type="SUPFAM" id="SSF53335">
    <property type="entry name" value="S-adenosyl-L-methionine-dependent methyltransferases"/>
    <property type="match status" value="1"/>
</dbReference>
<evidence type="ECO:0000256" key="2">
    <source>
        <dbReference type="ARBA" id="ARBA00029460"/>
    </source>
</evidence>
<dbReference type="InterPro" id="IPR029063">
    <property type="entry name" value="SAM-dependent_MTases_sf"/>
</dbReference>
<dbReference type="Pfam" id="PF01728">
    <property type="entry name" value="FtsJ"/>
    <property type="match status" value="1"/>
</dbReference>
<dbReference type="CDD" id="cd02440">
    <property type="entry name" value="AdoMet_MTases"/>
    <property type="match status" value="1"/>
</dbReference>
<dbReference type="Gene3D" id="3.40.50.150">
    <property type="entry name" value="Vaccinia Virus protein VP39"/>
    <property type="match status" value="1"/>
</dbReference>
<dbReference type="InterPro" id="IPR036986">
    <property type="entry name" value="S4_RNA-bd_sf"/>
</dbReference>
<organism evidence="5 6">
    <name type="scientific">Peptoniphilus equinus</name>
    <dbReference type="NCBI Taxonomy" id="3016343"/>
    <lineage>
        <taxon>Bacteria</taxon>
        <taxon>Bacillati</taxon>
        <taxon>Bacillota</taxon>
        <taxon>Tissierellia</taxon>
        <taxon>Tissierellales</taxon>
        <taxon>Peptoniphilaceae</taxon>
        <taxon>Peptoniphilus</taxon>
    </lineage>
</organism>
<feature type="domain" description="RNA-binding S4" evidence="4">
    <location>
        <begin position="3"/>
        <end position="68"/>
    </location>
</feature>
<dbReference type="PANTHER" id="PTHR32319:SF0">
    <property type="entry name" value="BACTERIAL HEMOLYSIN-LIKE PROTEIN"/>
    <property type="match status" value="1"/>
</dbReference>
<evidence type="ECO:0000313" key="6">
    <source>
        <dbReference type="Proteomes" id="UP001210339"/>
    </source>
</evidence>
<evidence type="ECO:0000256" key="3">
    <source>
        <dbReference type="PROSITE-ProRule" id="PRU00182"/>
    </source>
</evidence>
<evidence type="ECO:0000313" key="5">
    <source>
        <dbReference type="EMBL" id="WBW50596.1"/>
    </source>
</evidence>
<protein>
    <submittedName>
        <fullName evidence="5">TlyA family RNA methyltransferase</fullName>
    </submittedName>
</protein>
<evidence type="ECO:0000259" key="4">
    <source>
        <dbReference type="SMART" id="SM00363"/>
    </source>
</evidence>
<dbReference type="PROSITE" id="PS50889">
    <property type="entry name" value="S4"/>
    <property type="match status" value="1"/>
</dbReference>
<proteinExistence type="inferred from homology"/>
<reference evidence="5 6" key="1">
    <citation type="submission" date="2023-01" db="EMBL/GenBank/DDBJ databases">
        <authorList>
            <person name="Lee S.H."/>
            <person name="Jung H.S."/>
            <person name="Yun J.U."/>
        </authorList>
    </citation>
    <scope>NUCLEOTIDE SEQUENCE [LARGE SCALE GENOMIC DNA]</scope>
    <source>
        <strain evidence="5 6">CBA3646</strain>
    </source>
</reference>
<evidence type="ECO:0000256" key="1">
    <source>
        <dbReference type="ARBA" id="ARBA00022884"/>
    </source>
</evidence>
<dbReference type="EMBL" id="CP115667">
    <property type="protein sequence ID" value="WBW50596.1"/>
    <property type="molecule type" value="Genomic_DNA"/>
</dbReference>
<dbReference type="GO" id="GO:0008168">
    <property type="term" value="F:methyltransferase activity"/>
    <property type="evidence" value="ECO:0007669"/>
    <property type="project" value="UniProtKB-KW"/>
</dbReference>
<dbReference type="InterPro" id="IPR004538">
    <property type="entry name" value="Hemolysin_A/TlyA"/>
</dbReference>
<keyword evidence="1 3" id="KW-0694">RNA-binding</keyword>
<keyword evidence="5" id="KW-0489">Methyltransferase</keyword>
<dbReference type="CDD" id="cd00165">
    <property type="entry name" value="S4"/>
    <property type="match status" value="1"/>
</dbReference>